<dbReference type="AlphaFoldDB" id="A0AAP6BF02"/>
<evidence type="ECO:0000313" key="5">
    <source>
        <dbReference type="Proteomes" id="UP001282288"/>
    </source>
</evidence>
<reference evidence="2 4" key="1">
    <citation type="journal article" date="2023" name="Microb. Genom.">
        <title>Mesoterricola silvestris gen. nov., sp. nov., Mesoterricola sediminis sp. nov., Geothrix oryzae sp. nov., Geothrix edaphica sp. nov., Geothrix rubra sp. nov., and Geothrix limicola sp. nov., six novel members of Acidobacteriota isolated from soils.</title>
        <authorList>
            <person name="Weisberg A.J."/>
            <person name="Pearce E."/>
            <person name="Kramer C.G."/>
            <person name="Chang J.H."/>
            <person name="Clarke C.R."/>
        </authorList>
    </citation>
    <scope>NUCLEOTIDE SEQUENCE</scope>
    <source>
        <strain evidence="3 4">NB05-1H</strain>
        <strain evidence="2">NRRL_B-16521</strain>
    </source>
</reference>
<dbReference type="RefSeq" id="WP_010357728.1">
    <property type="nucleotide sequence ID" value="NZ_CP122369.1"/>
</dbReference>
<dbReference type="InterPro" id="IPR042099">
    <property type="entry name" value="ANL_N_sf"/>
</dbReference>
<dbReference type="GeneID" id="69813174"/>
<evidence type="ECO:0000313" key="4">
    <source>
        <dbReference type="Proteomes" id="UP001272987"/>
    </source>
</evidence>
<dbReference type="EMBL" id="JARAWP010000007">
    <property type="protein sequence ID" value="MDX3018808.1"/>
    <property type="molecule type" value="Genomic_DNA"/>
</dbReference>
<dbReference type="PROSITE" id="PS00455">
    <property type="entry name" value="AMP_BINDING"/>
    <property type="match status" value="1"/>
</dbReference>
<organism evidence="2 5">
    <name type="scientific">Streptomyces acidiscabies</name>
    <dbReference type="NCBI Taxonomy" id="42234"/>
    <lineage>
        <taxon>Bacteria</taxon>
        <taxon>Bacillati</taxon>
        <taxon>Actinomycetota</taxon>
        <taxon>Actinomycetes</taxon>
        <taxon>Kitasatosporales</taxon>
        <taxon>Streptomycetaceae</taxon>
        <taxon>Streptomyces</taxon>
    </lineage>
</organism>
<dbReference type="Proteomes" id="UP001272987">
    <property type="component" value="Unassembled WGS sequence"/>
</dbReference>
<sequence>MSTLLYRLTPRPDHAALHRKGLYLGVVPQAAARVRGAMPVVLDHDLDVLPDAGRDLTVAQLAAHVADMANRLAVAGVRRGGHVVICKAPNFDLWLLATAVERLGAVPVMLSHHLDSEALSALLARLDRPYLITDGPKLGSLTEDAVDLDTLTRGVLGVGDAGPGAVPLASLDGSVPVRPVLRGLDEPAMITHTSGTTGLPKLVVHTPRTMRSRLRPQIFLLGLMRKRGTVAIHTPFGHSRTFAAMSLCLLQGMPPLLVNNGTPDSVATFFAAQRPWLIEALPNTFLAWEELADDARRPFASVKYFSSTFDAIHPRTVRRLLHASTQRAQFFQIYGQSEVGPAAGRPYFRRFAHRMDGRCVGYPLPGSAQVRLVSRDGQRPSQDNPGFIEVRWDGIAKTYHGEQERYDANLTDGWWRTGDVGYRTRFGCLHMLDREFDAIDGVGSSLEIEDVLLDELAELAEVVVVQGPDGEAVPVVCTHHDEPLDLGRWRTATAGYPQLTEPVQIPLAELPRTATLKTRRVELSRRLAARLPGTVVE</sequence>
<accession>A0AAP6BF02</accession>
<dbReference type="PANTHER" id="PTHR43767:SF1">
    <property type="entry name" value="NONRIBOSOMAL PEPTIDE SYNTHASE PES1 (EUROFUNG)-RELATED"/>
    <property type="match status" value="1"/>
</dbReference>
<dbReference type="Proteomes" id="UP001282288">
    <property type="component" value="Unassembled WGS sequence"/>
</dbReference>
<proteinExistence type="predicted"/>
<dbReference type="Gene3D" id="3.40.50.12780">
    <property type="entry name" value="N-terminal domain of ligase-like"/>
    <property type="match status" value="1"/>
</dbReference>
<protein>
    <submittedName>
        <fullName evidence="2">Class I adenylate-forming enzyme family protein</fullName>
    </submittedName>
</protein>
<evidence type="ECO:0000313" key="2">
    <source>
        <dbReference type="EMBL" id="MDX2963511.1"/>
    </source>
</evidence>
<comment type="caution">
    <text evidence="2">The sequence shown here is derived from an EMBL/GenBank/DDBJ whole genome shotgun (WGS) entry which is preliminary data.</text>
</comment>
<name>A0AAP6BF02_9ACTN</name>
<dbReference type="InterPro" id="IPR000873">
    <property type="entry name" value="AMP-dep_synth/lig_dom"/>
</dbReference>
<feature type="domain" description="AMP-dependent synthetase/ligase" evidence="1">
    <location>
        <begin position="43"/>
        <end position="400"/>
    </location>
</feature>
<dbReference type="PANTHER" id="PTHR43767">
    <property type="entry name" value="LONG-CHAIN-FATTY-ACID--COA LIGASE"/>
    <property type="match status" value="1"/>
</dbReference>
<dbReference type="Pfam" id="PF00501">
    <property type="entry name" value="AMP-binding"/>
    <property type="match status" value="1"/>
</dbReference>
<dbReference type="InterPro" id="IPR050237">
    <property type="entry name" value="ATP-dep_AMP-bd_enzyme"/>
</dbReference>
<dbReference type="EMBL" id="JARAWC010000022">
    <property type="protein sequence ID" value="MDX2963511.1"/>
    <property type="molecule type" value="Genomic_DNA"/>
</dbReference>
<dbReference type="InterPro" id="IPR020845">
    <property type="entry name" value="AMP-binding_CS"/>
</dbReference>
<dbReference type="SUPFAM" id="SSF56801">
    <property type="entry name" value="Acetyl-CoA synthetase-like"/>
    <property type="match status" value="1"/>
</dbReference>
<gene>
    <name evidence="2" type="ORF">PV399_27875</name>
    <name evidence="3" type="ORF">PV666_13040</name>
</gene>
<keyword evidence="4" id="KW-1185">Reference proteome</keyword>
<evidence type="ECO:0000259" key="1">
    <source>
        <dbReference type="Pfam" id="PF00501"/>
    </source>
</evidence>
<evidence type="ECO:0000313" key="3">
    <source>
        <dbReference type="EMBL" id="MDX3018808.1"/>
    </source>
</evidence>